<name>A0A7E5VL38_TRINI</name>
<feature type="region of interest" description="Disordered" evidence="1">
    <location>
        <begin position="354"/>
        <end position="401"/>
    </location>
</feature>
<evidence type="ECO:0000256" key="1">
    <source>
        <dbReference type="SAM" id="MobiDB-lite"/>
    </source>
</evidence>
<feature type="compositionally biased region" description="Basic residues" evidence="1">
    <location>
        <begin position="549"/>
        <end position="559"/>
    </location>
</feature>
<feature type="compositionally biased region" description="Basic and acidic residues" evidence="1">
    <location>
        <begin position="301"/>
        <end position="312"/>
    </location>
</feature>
<feature type="compositionally biased region" description="Basic residues" evidence="1">
    <location>
        <begin position="611"/>
        <end position="624"/>
    </location>
</feature>
<feature type="compositionally biased region" description="Polar residues" evidence="1">
    <location>
        <begin position="97"/>
        <end position="119"/>
    </location>
</feature>
<evidence type="ECO:0000313" key="2">
    <source>
        <dbReference type="Proteomes" id="UP000322000"/>
    </source>
</evidence>
<keyword evidence="2" id="KW-1185">Reference proteome</keyword>
<feature type="compositionally biased region" description="Polar residues" evidence="1">
    <location>
        <begin position="146"/>
        <end position="155"/>
    </location>
</feature>
<feature type="compositionally biased region" description="Pro residues" evidence="1">
    <location>
        <begin position="357"/>
        <end position="366"/>
    </location>
</feature>
<protein>
    <submittedName>
        <fullName evidence="3">Uncharacterized protein LOC113494676 isoform X3</fullName>
    </submittedName>
</protein>
<feature type="compositionally biased region" description="Basic residues" evidence="1">
    <location>
        <begin position="437"/>
        <end position="446"/>
    </location>
</feature>
<dbReference type="AlphaFoldDB" id="A0A7E5VL38"/>
<feature type="compositionally biased region" description="Polar residues" evidence="1">
    <location>
        <begin position="505"/>
        <end position="515"/>
    </location>
</feature>
<feature type="compositionally biased region" description="Basic and acidic residues" evidence="1">
    <location>
        <begin position="415"/>
        <end position="424"/>
    </location>
</feature>
<feature type="compositionally biased region" description="Basic residues" evidence="1">
    <location>
        <begin position="131"/>
        <end position="143"/>
    </location>
</feature>
<dbReference type="Gene3D" id="1.10.10.60">
    <property type="entry name" value="Homeodomain-like"/>
    <property type="match status" value="1"/>
</dbReference>
<feature type="region of interest" description="Disordered" evidence="1">
    <location>
        <begin position="415"/>
        <end position="624"/>
    </location>
</feature>
<gene>
    <name evidence="3" type="primary">LOC113494676</name>
</gene>
<feature type="compositionally biased region" description="Basic residues" evidence="1">
    <location>
        <begin position="175"/>
        <end position="184"/>
    </location>
</feature>
<sequence length="1200" mass="135029">MSGKSYTMREMKTIVDYLVDNKLYGEIKGRKMWMDFANSKLTNRTWQSLKETFIKRVLPDIHNPYYRLTIEQINSFRSGYDIVDRNKAKLEVHTISDDSNSNGQTEIDNVKESTSNGNNHEGETTAGGVSSKRRRQLNRRSRTISHNNVQQNAQHSNSSEWTSESESETFISPPRSRRNRPTRKYLKPRSAKILSLEEEGGLFVMYGKKIYPIVKDGKIVKNYLTYVPESDSEEGESYWKQKYEEEKRKAAEFKKLLQEVKEPQANPPDPPANPLRNAISNTNQVQETSNGNDNYNQTRLPIEERKEASKVHPPEKIKIKFTKNNEEVHLEGHWPEIHPVLEQVVQIFHKEAEPAAAGPPAPPAPPAARASRQLPAPPSQHKDGGSGGSTPIIITPIDPEIHEKVNEIEKEIFNEIEQRDKEEETTPNTEAQEINITKRKIGRPRKSSSSVMLSPTSQTRSVRESTSRKSLQTAANQLEVAENTAKDNKSSPKRQIKTPRKILNESLSINDGKNIQTRRSKQKLDMSSPEDNVKYMLRPKSLRLSKSPPNKKPRTKKQKSTNESSKMPPPPNISLFMNSIDSTQGYQDSDDSPVRIDSRKKKMLHQSSFKIKTRNSLRRSSRRKSHPYVYCDAYNDSSNSSHNGPVEIVVRQNSSPNTDVYRSESYQLLMPQHKNSRSQLDPIDETVPINSNTYFVNNLESMSTEEVIHNNFNSHSGRGSSDIGSSSNISLPMSPELSVVENISISKDILHSIDYYPTINEMQSNDVNQVTGCSKYMISDVDVSVPLMEQDCGLENCSEPENDKPVVNITEPKGVVTESLVSKIGTINIEEQVTATDTLNQKLHDLLLESAKKIKDANKESMMDVDDTNVGTNKKAKSKKRCSTPRKRKVTKKSIVPTVEPVVEEHVESCSYSGRKSCPPLFQTIAADENIINQEIASLTIDDKKTKGKARKKKDIIRVKIQRPKSKKSDEKLKALAAHNASKISIYTDSGINESGVFLPIDDSVDLIHNHSETCLHANDCVGDSVEFIENSKSVITLNDSTKSVDNLWNSRSDYDDAENISPEFFCNNAQDVNSFYKKTNTENTSDTVYHSPRGTEASINSLITEDLSDDLPPVKPTKWYLLSDEETTSTNPNMMSQGITMLSVGDGSSLKQLFPIACAVPDLSTITEFSNENDSRKPTLDLDGLSADDFSSRMFDSNF</sequence>
<feature type="compositionally biased region" description="Polar residues" evidence="1">
    <location>
        <begin position="426"/>
        <end position="435"/>
    </location>
</feature>
<dbReference type="GeneID" id="113494676"/>
<dbReference type="RefSeq" id="XP_026728906.1">
    <property type="nucleotide sequence ID" value="XM_026873105.1"/>
</dbReference>
<feature type="compositionally biased region" description="Polar residues" evidence="1">
    <location>
        <begin position="575"/>
        <end position="587"/>
    </location>
</feature>
<feature type="compositionally biased region" description="Basic residues" evidence="1">
    <location>
        <begin position="491"/>
        <end position="500"/>
    </location>
</feature>
<feature type="compositionally biased region" description="Basic residues" evidence="1">
    <location>
        <begin position="874"/>
        <end position="892"/>
    </location>
</feature>
<dbReference type="Proteomes" id="UP000322000">
    <property type="component" value="Chromosome 1"/>
</dbReference>
<feature type="region of interest" description="Disordered" evidence="1">
    <location>
        <begin position="94"/>
        <end position="184"/>
    </location>
</feature>
<organism evidence="2 3">
    <name type="scientific">Trichoplusia ni</name>
    <name type="common">Cabbage looper</name>
    <dbReference type="NCBI Taxonomy" id="7111"/>
    <lineage>
        <taxon>Eukaryota</taxon>
        <taxon>Metazoa</taxon>
        <taxon>Ecdysozoa</taxon>
        <taxon>Arthropoda</taxon>
        <taxon>Hexapoda</taxon>
        <taxon>Insecta</taxon>
        <taxon>Pterygota</taxon>
        <taxon>Neoptera</taxon>
        <taxon>Endopterygota</taxon>
        <taxon>Lepidoptera</taxon>
        <taxon>Glossata</taxon>
        <taxon>Ditrysia</taxon>
        <taxon>Noctuoidea</taxon>
        <taxon>Noctuidae</taxon>
        <taxon>Plusiinae</taxon>
        <taxon>Trichoplusia</taxon>
    </lineage>
</organism>
<accession>A0A7E5VL38</accession>
<reference evidence="3" key="1">
    <citation type="submission" date="2025-08" db="UniProtKB">
        <authorList>
            <consortium name="RefSeq"/>
        </authorList>
    </citation>
    <scope>IDENTIFICATION</scope>
</reference>
<feature type="region of interest" description="Disordered" evidence="1">
    <location>
        <begin position="284"/>
        <end position="312"/>
    </location>
</feature>
<feature type="compositionally biased region" description="Polar residues" evidence="1">
    <location>
        <begin position="284"/>
        <end position="299"/>
    </location>
</feature>
<feature type="region of interest" description="Disordered" evidence="1">
    <location>
        <begin position="865"/>
        <end position="893"/>
    </location>
</feature>
<proteinExistence type="predicted"/>
<evidence type="ECO:0000313" key="3">
    <source>
        <dbReference type="RefSeq" id="XP_026728906.1"/>
    </source>
</evidence>
<feature type="compositionally biased region" description="Polar residues" evidence="1">
    <location>
        <begin position="447"/>
        <end position="460"/>
    </location>
</feature>